<evidence type="ECO:0000313" key="3">
    <source>
        <dbReference type="Proteomes" id="UP001054821"/>
    </source>
</evidence>
<feature type="compositionally biased region" description="Pro residues" evidence="1">
    <location>
        <begin position="42"/>
        <end position="52"/>
    </location>
</feature>
<accession>A0AAD4WSS4</accession>
<protein>
    <submittedName>
        <fullName evidence="2">Uncharacterized protein</fullName>
    </submittedName>
</protein>
<dbReference type="EMBL" id="JAJFAZ020000001">
    <property type="protein sequence ID" value="KAI5348673.1"/>
    <property type="molecule type" value="Genomic_DNA"/>
</dbReference>
<comment type="caution">
    <text evidence="2">The sequence shown here is derived from an EMBL/GenBank/DDBJ whole genome shotgun (WGS) entry which is preliminary data.</text>
</comment>
<gene>
    <name evidence="2" type="ORF">L3X38_001560</name>
</gene>
<dbReference type="PANTHER" id="PTHR37376:SF1">
    <property type="entry name" value="EXPRESSED PROTEIN"/>
    <property type="match status" value="1"/>
</dbReference>
<evidence type="ECO:0000313" key="2">
    <source>
        <dbReference type="EMBL" id="KAI5348673.1"/>
    </source>
</evidence>
<dbReference type="AlphaFoldDB" id="A0AAD4WSS4"/>
<keyword evidence="3" id="KW-1185">Reference proteome</keyword>
<dbReference type="Proteomes" id="UP001054821">
    <property type="component" value="Chromosome 1"/>
</dbReference>
<proteinExistence type="predicted"/>
<feature type="region of interest" description="Disordered" evidence="1">
    <location>
        <begin position="1"/>
        <end position="54"/>
    </location>
</feature>
<organism evidence="2 3">
    <name type="scientific">Prunus dulcis</name>
    <name type="common">Almond</name>
    <name type="synonym">Amygdalus dulcis</name>
    <dbReference type="NCBI Taxonomy" id="3755"/>
    <lineage>
        <taxon>Eukaryota</taxon>
        <taxon>Viridiplantae</taxon>
        <taxon>Streptophyta</taxon>
        <taxon>Embryophyta</taxon>
        <taxon>Tracheophyta</taxon>
        <taxon>Spermatophyta</taxon>
        <taxon>Magnoliopsida</taxon>
        <taxon>eudicotyledons</taxon>
        <taxon>Gunneridae</taxon>
        <taxon>Pentapetalae</taxon>
        <taxon>rosids</taxon>
        <taxon>fabids</taxon>
        <taxon>Rosales</taxon>
        <taxon>Rosaceae</taxon>
        <taxon>Amygdaloideae</taxon>
        <taxon>Amygdaleae</taxon>
        <taxon>Prunus</taxon>
    </lineage>
</organism>
<dbReference type="PANTHER" id="PTHR37376">
    <property type="entry name" value="EXPRESSED PROTEIN"/>
    <property type="match status" value="1"/>
</dbReference>
<evidence type="ECO:0000256" key="1">
    <source>
        <dbReference type="SAM" id="MobiDB-lite"/>
    </source>
</evidence>
<name>A0AAD4WSS4_PRUDU</name>
<sequence>MAINRDSTPPPMIGKIGPYTVFMTPPSTPKPPEPVFDSPKKVAPPPVQPPPQQLVQPMAVSDSAANGSVLGVFKNAVNKVQKAHSSLDDHLAPRDWRRARNQKRYLAKCRVCNVLTGQN</sequence>
<reference evidence="2 3" key="1">
    <citation type="journal article" date="2022" name="G3 (Bethesda)">
        <title>Whole-genome sequence and methylome profiling of the almond [Prunus dulcis (Mill.) D.A. Webb] cultivar 'Nonpareil'.</title>
        <authorList>
            <person name="D'Amico-Willman K.M."/>
            <person name="Ouma W.Z."/>
            <person name="Meulia T."/>
            <person name="Sideli G.M."/>
            <person name="Gradziel T.M."/>
            <person name="Fresnedo-Ramirez J."/>
        </authorList>
    </citation>
    <scope>NUCLEOTIDE SEQUENCE [LARGE SCALE GENOMIC DNA]</scope>
    <source>
        <strain evidence="2">Clone GOH B32 T37-40</strain>
    </source>
</reference>